<gene>
    <name evidence="1" type="ORF">H0921_16745</name>
</gene>
<dbReference type="Proteomes" id="UP000542342">
    <property type="component" value="Unassembled WGS sequence"/>
</dbReference>
<dbReference type="RefSeq" id="WP_194539671.1">
    <property type="nucleotide sequence ID" value="NZ_JACEFB010000019.1"/>
</dbReference>
<dbReference type="EMBL" id="JACEFB010000019">
    <property type="protein sequence ID" value="MBA2227810.1"/>
    <property type="molecule type" value="Genomic_DNA"/>
</dbReference>
<dbReference type="AlphaFoldDB" id="A0A7V8VGU8"/>
<accession>A0A7V8VGU8</accession>
<evidence type="ECO:0000313" key="2">
    <source>
        <dbReference type="Proteomes" id="UP000542342"/>
    </source>
</evidence>
<evidence type="ECO:0000313" key="1">
    <source>
        <dbReference type="EMBL" id="MBA2227810.1"/>
    </source>
</evidence>
<proteinExistence type="predicted"/>
<organism evidence="1 2">
    <name type="scientific">Thermogemmata fonticola</name>
    <dbReference type="NCBI Taxonomy" id="2755323"/>
    <lineage>
        <taxon>Bacteria</taxon>
        <taxon>Pseudomonadati</taxon>
        <taxon>Planctomycetota</taxon>
        <taxon>Planctomycetia</taxon>
        <taxon>Gemmatales</taxon>
        <taxon>Gemmataceae</taxon>
        <taxon>Thermogemmata</taxon>
    </lineage>
</organism>
<keyword evidence="2" id="KW-1185">Reference proteome</keyword>
<sequence>MLEKLRKLFVSCSPFDEPFQPSVERRLLLYPTDGYILTEQQFKALSSAAASLGDTTGYCVLTERIHDLSDNDIDLICYEIDLRDYGSYRKLSYSAPVVEENVLISDRAEWAVLFSTEFHALVGGPKSFIEEFVRLYPEVDKEFDDFVKAWKADAERIGYDISWLPKLAAHLHRNLDL</sequence>
<name>A0A7V8VGU8_9BACT</name>
<reference evidence="1 2" key="1">
    <citation type="submission" date="2020-07" db="EMBL/GenBank/DDBJ databases">
        <title>Thermogemmata thermophila gen. nov., sp. nov., a novel moderate thermophilic planctomycete from a Kamchatka hot spring.</title>
        <authorList>
            <person name="Elcheninov A.G."/>
            <person name="Podosokorskaya O.A."/>
            <person name="Kovaleva O.L."/>
            <person name="Novikov A."/>
            <person name="Bonch-Osmolovskaya E.A."/>
            <person name="Toshchakov S.V."/>
            <person name="Kublanov I.V."/>
        </authorList>
    </citation>
    <scope>NUCLEOTIDE SEQUENCE [LARGE SCALE GENOMIC DNA]</scope>
    <source>
        <strain evidence="1 2">2918</strain>
    </source>
</reference>
<protein>
    <submittedName>
        <fullName evidence="1">Uncharacterized protein</fullName>
    </submittedName>
</protein>
<comment type="caution">
    <text evidence="1">The sequence shown here is derived from an EMBL/GenBank/DDBJ whole genome shotgun (WGS) entry which is preliminary data.</text>
</comment>